<dbReference type="EMBL" id="ML208332">
    <property type="protein sequence ID" value="TFK69360.1"/>
    <property type="molecule type" value="Genomic_DNA"/>
</dbReference>
<sequence length="474" mass="53163">MPSSTELDSWLQSHDVRVHYLADTWSWPTEVRSWTQHLVTPSSDPTPSMGQSNLEHGHFIDDDLETIKVQVLKAIQPLTDILRTSALTDDSTVATRSMYPVLLCQLMRITRLMEVGDTMLHNVNTALPRVSFPKNHPDLTTQPTVGKALLLSGWRRGEASRERVVSTPFVSHHDGVLSSVYTNHKLKSEPDLPPQSSPDDPDQDEDCSEASGENYSESSVPGTCPQDGDDSESSSYSSVDGEAPSPLDSPEQEDLESSTSPKDPNQRNSGHDDSQSWFPSHAREYTAQQCYLSEPIGFPHILPTFIVASSDDLIPQLAGALYHRWVWNIRDPMFGVQINLNSNVAHIAFAWMEDDICVDGQLPTVHIAMAPHNATPDPTLGVFDLASDSSVIAFVQFFSVVRHRMISLKKEVYKADKSYIYQRLDWRASITRQLALETETFVTSFKTEVVDSWRNNILPTYRPSILDNRETDLR</sequence>
<accession>A0ACD3AUE7</accession>
<evidence type="ECO:0000313" key="1">
    <source>
        <dbReference type="EMBL" id="TFK69360.1"/>
    </source>
</evidence>
<gene>
    <name evidence="1" type="ORF">BDN72DRAFT_616537</name>
</gene>
<name>A0ACD3AUE7_9AGAR</name>
<reference evidence="1 2" key="1">
    <citation type="journal article" date="2019" name="Nat. Ecol. Evol.">
        <title>Megaphylogeny resolves global patterns of mushroom evolution.</title>
        <authorList>
            <person name="Varga T."/>
            <person name="Krizsan K."/>
            <person name="Foldi C."/>
            <person name="Dima B."/>
            <person name="Sanchez-Garcia M."/>
            <person name="Sanchez-Ramirez S."/>
            <person name="Szollosi G.J."/>
            <person name="Szarkandi J.G."/>
            <person name="Papp V."/>
            <person name="Albert L."/>
            <person name="Andreopoulos W."/>
            <person name="Angelini C."/>
            <person name="Antonin V."/>
            <person name="Barry K.W."/>
            <person name="Bougher N.L."/>
            <person name="Buchanan P."/>
            <person name="Buyck B."/>
            <person name="Bense V."/>
            <person name="Catcheside P."/>
            <person name="Chovatia M."/>
            <person name="Cooper J."/>
            <person name="Damon W."/>
            <person name="Desjardin D."/>
            <person name="Finy P."/>
            <person name="Geml J."/>
            <person name="Haridas S."/>
            <person name="Hughes K."/>
            <person name="Justo A."/>
            <person name="Karasinski D."/>
            <person name="Kautmanova I."/>
            <person name="Kiss B."/>
            <person name="Kocsube S."/>
            <person name="Kotiranta H."/>
            <person name="LaButti K.M."/>
            <person name="Lechner B.E."/>
            <person name="Liimatainen K."/>
            <person name="Lipzen A."/>
            <person name="Lukacs Z."/>
            <person name="Mihaltcheva S."/>
            <person name="Morgado L.N."/>
            <person name="Niskanen T."/>
            <person name="Noordeloos M.E."/>
            <person name="Ohm R.A."/>
            <person name="Ortiz-Santana B."/>
            <person name="Ovrebo C."/>
            <person name="Racz N."/>
            <person name="Riley R."/>
            <person name="Savchenko A."/>
            <person name="Shiryaev A."/>
            <person name="Soop K."/>
            <person name="Spirin V."/>
            <person name="Szebenyi C."/>
            <person name="Tomsovsky M."/>
            <person name="Tulloss R.E."/>
            <person name="Uehling J."/>
            <person name="Grigoriev I.V."/>
            <person name="Vagvolgyi C."/>
            <person name="Papp T."/>
            <person name="Martin F.M."/>
            <person name="Miettinen O."/>
            <person name="Hibbett D.S."/>
            <person name="Nagy L.G."/>
        </authorList>
    </citation>
    <scope>NUCLEOTIDE SEQUENCE [LARGE SCALE GENOMIC DNA]</scope>
    <source>
        <strain evidence="1 2">NL-1719</strain>
    </source>
</reference>
<keyword evidence="2" id="KW-1185">Reference proteome</keyword>
<organism evidence="1 2">
    <name type="scientific">Pluteus cervinus</name>
    <dbReference type="NCBI Taxonomy" id="181527"/>
    <lineage>
        <taxon>Eukaryota</taxon>
        <taxon>Fungi</taxon>
        <taxon>Dikarya</taxon>
        <taxon>Basidiomycota</taxon>
        <taxon>Agaricomycotina</taxon>
        <taxon>Agaricomycetes</taxon>
        <taxon>Agaricomycetidae</taxon>
        <taxon>Agaricales</taxon>
        <taxon>Pluteineae</taxon>
        <taxon>Pluteaceae</taxon>
        <taxon>Pluteus</taxon>
    </lineage>
</organism>
<protein>
    <submittedName>
        <fullName evidence="1">Uncharacterized protein</fullName>
    </submittedName>
</protein>
<dbReference type="Proteomes" id="UP000308600">
    <property type="component" value="Unassembled WGS sequence"/>
</dbReference>
<proteinExistence type="predicted"/>
<evidence type="ECO:0000313" key="2">
    <source>
        <dbReference type="Proteomes" id="UP000308600"/>
    </source>
</evidence>